<evidence type="ECO:0000313" key="10">
    <source>
        <dbReference type="Proteomes" id="UP000366872"/>
    </source>
</evidence>
<evidence type="ECO:0000256" key="5">
    <source>
        <dbReference type="ARBA" id="ARBA00022801"/>
    </source>
</evidence>
<keyword evidence="3" id="KW-0479">Metal-binding</keyword>
<dbReference type="GO" id="GO:0046872">
    <property type="term" value="F:metal ion binding"/>
    <property type="evidence" value="ECO:0007669"/>
    <property type="project" value="UniProtKB-KW"/>
</dbReference>
<evidence type="ECO:0000256" key="2">
    <source>
        <dbReference type="ARBA" id="ARBA00008779"/>
    </source>
</evidence>
<dbReference type="AlphaFoldDB" id="A0A6C2U0Q6"/>
<comment type="similarity">
    <text evidence="2">Belongs to the sulfatase family.</text>
</comment>
<feature type="chain" id="PRO_5028902920" evidence="7">
    <location>
        <begin position="21"/>
        <end position="473"/>
    </location>
</feature>
<accession>A0A6C2U0Q6</accession>
<dbReference type="PANTHER" id="PTHR45953:SF1">
    <property type="entry name" value="IDURONATE 2-SULFATASE"/>
    <property type="match status" value="1"/>
</dbReference>
<dbReference type="PANTHER" id="PTHR45953">
    <property type="entry name" value="IDURONATE 2-SULFATASE"/>
    <property type="match status" value="1"/>
</dbReference>
<keyword evidence="6" id="KW-0106">Calcium</keyword>
<organism evidence="9 10">
    <name type="scientific">Pontiella desulfatans</name>
    <dbReference type="NCBI Taxonomy" id="2750659"/>
    <lineage>
        <taxon>Bacteria</taxon>
        <taxon>Pseudomonadati</taxon>
        <taxon>Kiritimatiellota</taxon>
        <taxon>Kiritimatiellia</taxon>
        <taxon>Kiritimatiellales</taxon>
        <taxon>Pontiellaceae</taxon>
        <taxon>Pontiella</taxon>
    </lineage>
</organism>
<dbReference type="GO" id="GO:0005737">
    <property type="term" value="C:cytoplasm"/>
    <property type="evidence" value="ECO:0007669"/>
    <property type="project" value="TreeGrafter"/>
</dbReference>
<evidence type="ECO:0000256" key="1">
    <source>
        <dbReference type="ARBA" id="ARBA00001913"/>
    </source>
</evidence>
<dbReference type="Pfam" id="PF00884">
    <property type="entry name" value="Sulfatase"/>
    <property type="match status" value="1"/>
</dbReference>
<dbReference type="InterPro" id="IPR035874">
    <property type="entry name" value="IDS"/>
</dbReference>
<evidence type="ECO:0000259" key="8">
    <source>
        <dbReference type="Pfam" id="PF00884"/>
    </source>
</evidence>
<dbReference type="GO" id="GO:0004423">
    <property type="term" value="F:iduronate-2-sulfatase activity"/>
    <property type="evidence" value="ECO:0007669"/>
    <property type="project" value="InterPro"/>
</dbReference>
<evidence type="ECO:0000256" key="7">
    <source>
        <dbReference type="SAM" id="SignalP"/>
    </source>
</evidence>
<name>A0A6C2U0Q6_PONDE</name>
<reference evidence="9 10" key="1">
    <citation type="submission" date="2019-04" db="EMBL/GenBank/DDBJ databases">
        <authorList>
            <person name="Van Vliet M D."/>
        </authorList>
    </citation>
    <scope>NUCLEOTIDE SEQUENCE [LARGE SCALE GENOMIC DNA]</scope>
    <source>
        <strain evidence="9 10">F1</strain>
    </source>
</reference>
<protein>
    <submittedName>
        <fullName evidence="9">Arylsulfatase</fullName>
    </submittedName>
</protein>
<dbReference type="Proteomes" id="UP000366872">
    <property type="component" value="Unassembled WGS sequence"/>
</dbReference>
<evidence type="ECO:0000256" key="6">
    <source>
        <dbReference type="ARBA" id="ARBA00022837"/>
    </source>
</evidence>
<keyword evidence="10" id="KW-1185">Reference proteome</keyword>
<evidence type="ECO:0000256" key="3">
    <source>
        <dbReference type="ARBA" id="ARBA00022723"/>
    </source>
</evidence>
<evidence type="ECO:0000256" key="4">
    <source>
        <dbReference type="ARBA" id="ARBA00022729"/>
    </source>
</evidence>
<feature type="domain" description="Sulfatase N-terminal" evidence="8">
    <location>
        <begin position="24"/>
        <end position="361"/>
    </location>
</feature>
<proteinExistence type="inferred from homology"/>
<keyword evidence="5" id="KW-0378">Hydrolase</keyword>
<dbReference type="EMBL" id="CAAHFG010000001">
    <property type="protein sequence ID" value="VGO13457.1"/>
    <property type="molecule type" value="Genomic_DNA"/>
</dbReference>
<feature type="signal peptide" evidence="7">
    <location>
        <begin position="1"/>
        <end position="20"/>
    </location>
</feature>
<dbReference type="Gene3D" id="3.40.720.10">
    <property type="entry name" value="Alkaline Phosphatase, subunit A"/>
    <property type="match status" value="1"/>
</dbReference>
<gene>
    <name evidence="9" type="ORF">PDESU_02014</name>
</gene>
<comment type="cofactor">
    <cofactor evidence="1">
        <name>Ca(2+)</name>
        <dbReference type="ChEBI" id="CHEBI:29108"/>
    </cofactor>
</comment>
<sequence length="473" mass="52790">MVKRFIAVLIALLLIGVAQAKQPSNVVLIAIDDLNDWIGCMGGHPQVKTPNIDRLAKRGVLFTNAHCQSPVCNPSRASMMSGLYPETSGIYFLNPPPAESPVIMKSTLMPQRFLDEGYHVTGAGKLFHSGRQNEAYIPNYGGGFGGFGPLPEKKLSPFIGSPLWDWGAFPARDEQMPDHQIANWAEAQLKQEHNEPFWLGVGFYRPHVPQYAPQKWFDLYPLETVQLPAVRENDLEDVPEYGINLTRLKHIAPTLEWAKENNQWKPLVQSYLACVSFVDHQVGRVLDALDASPYADNTIVVLYTDHGFHLGEKERFAKRTLWQDGAGVPLIIAGPGMAKAKICDKAVQLLDIYPTLLDLTGLRSDPKLEGHSLKPLLKNPATDWPHVARSSFGPGNVAIVSERYRHIHYNDGSEELYDRLADPNEWNNLAGNPERKNVLEQHRAAIPITFHPILGKNSTGHKAYTATEKRSQP</sequence>
<keyword evidence="4 7" id="KW-0732">Signal</keyword>
<evidence type="ECO:0000313" key="9">
    <source>
        <dbReference type="EMBL" id="VGO13457.1"/>
    </source>
</evidence>
<dbReference type="SUPFAM" id="SSF53649">
    <property type="entry name" value="Alkaline phosphatase-like"/>
    <property type="match status" value="1"/>
</dbReference>
<dbReference type="CDD" id="cd16030">
    <property type="entry name" value="iduronate-2-sulfatase"/>
    <property type="match status" value="1"/>
</dbReference>
<dbReference type="RefSeq" id="WP_136079029.1">
    <property type="nucleotide sequence ID" value="NZ_CAAHFG010000001.1"/>
</dbReference>
<dbReference type="InterPro" id="IPR000917">
    <property type="entry name" value="Sulfatase_N"/>
</dbReference>
<dbReference type="InterPro" id="IPR017850">
    <property type="entry name" value="Alkaline_phosphatase_core_sf"/>
</dbReference>